<keyword evidence="1" id="KW-0560">Oxidoreductase</keyword>
<keyword evidence="5" id="KW-1185">Reference proteome</keyword>
<feature type="domain" description="TauD/TfdA-like" evidence="3">
    <location>
        <begin position="51"/>
        <end position="288"/>
    </location>
</feature>
<comment type="caution">
    <text evidence="4">The sequence shown here is derived from an EMBL/GenBank/DDBJ whole genome shotgun (WGS) entry which is preliminary data.</text>
</comment>
<evidence type="ECO:0000259" key="3">
    <source>
        <dbReference type="Pfam" id="PF02668"/>
    </source>
</evidence>
<gene>
    <name evidence="4" type="ORF">ACFO0C_43985</name>
</gene>
<name>A0ABV8JAB4_9ACTN</name>
<accession>A0ABV8JAB4</accession>
<protein>
    <submittedName>
        <fullName evidence="4">TauD/TfdA family dioxygenase</fullName>
    </submittedName>
</protein>
<dbReference type="Proteomes" id="UP001595867">
    <property type="component" value="Unassembled WGS sequence"/>
</dbReference>
<keyword evidence="2" id="KW-0408">Iron</keyword>
<reference evidence="5" key="1">
    <citation type="journal article" date="2019" name="Int. J. Syst. Evol. Microbiol.">
        <title>The Global Catalogue of Microorganisms (GCM) 10K type strain sequencing project: providing services to taxonomists for standard genome sequencing and annotation.</title>
        <authorList>
            <consortium name="The Broad Institute Genomics Platform"/>
            <consortium name="The Broad Institute Genome Sequencing Center for Infectious Disease"/>
            <person name="Wu L."/>
            <person name="Ma J."/>
        </authorList>
    </citation>
    <scope>NUCLEOTIDE SEQUENCE [LARGE SCALE GENOMIC DNA]</scope>
    <source>
        <strain evidence="5">TBRC 5832</strain>
    </source>
</reference>
<dbReference type="InterPro" id="IPR003819">
    <property type="entry name" value="TauD/TfdA-like"/>
</dbReference>
<dbReference type="SUPFAM" id="SSF51197">
    <property type="entry name" value="Clavaminate synthase-like"/>
    <property type="match status" value="1"/>
</dbReference>
<sequence>MPKSGPTVRIVLDATEHEQLNDAVLKVHKFCPGQSDYRYLAILRWYTAEALERIRAAYEAAGDQPVLVSNLPQFQDVERTKILTLLLGQTIGNCVAYINYNGSYLTDIRPTSLSAEKSAGTDLLAMHNDLSWAADACRPRTLVLVPHIAKGDVPRTLLAPATEVVAQLDSATIDILQEPVYEARSGVLAGRSYELVRRMALLEKSSSGRFVIRLNFDSFAPAAGLTSTRREAVARAHERLHEAALDIGRVRGHAVLEGEALIIANDECVHGRDPIDTSACERLLLRAYVVPDSVVAQHGHTLISLDS</sequence>
<organism evidence="4 5">
    <name type="scientific">Actinoplanes subglobosus</name>
    <dbReference type="NCBI Taxonomy" id="1547892"/>
    <lineage>
        <taxon>Bacteria</taxon>
        <taxon>Bacillati</taxon>
        <taxon>Actinomycetota</taxon>
        <taxon>Actinomycetes</taxon>
        <taxon>Micromonosporales</taxon>
        <taxon>Micromonosporaceae</taxon>
        <taxon>Actinoplanes</taxon>
    </lineage>
</organism>
<dbReference type="Pfam" id="PF02668">
    <property type="entry name" value="TauD"/>
    <property type="match status" value="1"/>
</dbReference>
<dbReference type="InterPro" id="IPR042098">
    <property type="entry name" value="TauD-like_sf"/>
</dbReference>
<proteinExistence type="predicted"/>
<evidence type="ECO:0000313" key="4">
    <source>
        <dbReference type="EMBL" id="MFC4071937.1"/>
    </source>
</evidence>
<keyword evidence="4" id="KW-0223">Dioxygenase</keyword>
<dbReference type="GO" id="GO:0051213">
    <property type="term" value="F:dioxygenase activity"/>
    <property type="evidence" value="ECO:0007669"/>
    <property type="project" value="UniProtKB-KW"/>
</dbReference>
<dbReference type="RefSeq" id="WP_378072808.1">
    <property type="nucleotide sequence ID" value="NZ_JBHSBL010000029.1"/>
</dbReference>
<evidence type="ECO:0000313" key="5">
    <source>
        <dbReference type="Proteomes" id="UP001595867"/>
    </source>
</evidence>
<evidence type="ECO:0000256" key="1">
    <source>
        <dbReference type="ARBA" id="ARBA00023002"/>
    </source>
</evidence>
<dbReference type="Gene3D" id="3.60.130.10">
    <property type="entry name" value="Clavaminate synthase-like"/>
    <property type="match status" value="1"/>
</dbReference>
<dbReference type="EMBL" id="JBHSBL010000029">
    <property type="protein sequence ID" value="MFC4071937.1"/>
    <property type="molecule type" value="Genomic_DNA"/>
</dbReference>
<evidence type="ECO:0000256" key="2">
    <source>
        <dbReference type="ARBA" id="ARBA00023004"/>
    </source>
</evidence>